<keyword evidence="2" id="KW-1185">Reference proteome</keyword>
<evidence type="ECO:0000313" key="2">
    <source>
        <dbReference type="Proteomes" id="UP000661193"/>
    </source>
</evidence>
<gene>
    <name evidence="1" type="ORF">JMF97_07930</name>
</gene>
<reference evidence="1 2" key="1">
    <citation type="submission" date="2021-01" db="EMBL/GenBank/DDBJ databases">
        <title>Genome sequencing of Micromonospora fiedleri MG-37.</title>
        <authorList>
            <person name="Moreland P.E.J."/>
            <person name="Stach J.E.M."/>
        </authorList>
    </citation>
    <scope>NUCLEOTIDE SEQUENCE [LARGE SCALE GENOMIC DNA]</scope>
    <source>
        <strain evidence="1 2">MG-37</strain>
    </source>
</reference>
<proteinExistence type="predicted"/>
<sequence>MNVFDLSPAQIRNRLILRARQAAQAVAAPPPPWPRGRLKGTPTRVPVVPRVPVAAGDVVQLAETDHRYATGALRLRILRVRLDVSQWYDGEWVWLEGVEIGPDDQPGAFRPVLARVAAL</sequence>
<organism evidence="1 2">
    <name type="scientific">Micromonospora fiedleri</name>
    <dbReference type="NCBI Taxonomy" id="1157498"/>
    <lineage>
        <taxon>Bacteria</taxon>
        <taxon>Bacillati</taxon>
        <taxon>Actinomycetota</taxon>
        <taxon>Actinomycetes</taxon>
        <taxon>Micromonosporales</taxon>
        <taxon>Micromonosporaceae</taxon>
        <taxon>Micromonospora</taxon>
    </lineage>
</organism>
<dbReference type="RefSeq" id="WP_203220958.1">
    <property type="nucleotide sequence ID" value="NZ_JAETXL010000003.1"/>
</dbReference>
<accession>A0ABS1UIC2</accession>
<name>A0ABS1UIC2_9ACTN</name>
<dbReference type="Proteomes" id="UP000661193">
    <property type="component" value="Unassembled WGS sequence"/>
</dbReference>
<protein>
    <submittedName>
        <fullName evidence="1">Uncharacterized protein</fullName>
    </submittedName>
</protein>
<evidence type="ECO:0000313" key="1">
    <source>
        <dbReference type="EMBL" id="MBL6276087.1"/>
    </source>
</evidence>
<comment type="caution">
    <text evidence="1">The sequence shown here is derived from an EMBL/GenBank/DDBJ whole genome shotgun (WGS) entry which is preliminary data.</text>
</comment>
<dbReference type="EMBL" id="JAETXL010000003">
    <property type="protein sequence ID" value="MBL6276087.1"/>
    <property type="molecule type" value="Genomic_DNA"/>
</dbReference>